<dbReference type="PATRIC" id="fig|1603606.3.peg.312"/>
<dbReference type="PROSITE" id="PS50967">
    <property type="entry name" value="HRDC"/>
    <property type="match status" value="2"/>
</dbReference>
<dbReference type="STRING" id="1603606.DSOUD_0282"/>
<dbReference type="InterPro" id="IPR044876">
    <property type="entry name" value="HRDC_dom_sf"/>
</dbReference>
<keyword evidence="3" id="KW-1185">Reference proteome</keyword>
<dbReference type="SUPFAM" id="SSF53098">
    <property type="entry name" value="Ribonuclease H-like"/>
    <property type="match status" value="1"/>
</dbReference>
<dbReference type="PANTHER" id="PTHR47649:SF1">
    <property type="entry name" value="RIBONUCLEASE D"/>
    <property type="match status" value="1"/>
</dbReference>
<dbReference type="SMART" id="SM00474">
    <property type="entry name" value="35EXOc"/>
    <property type="match status" value="1"/>
</dbReference>
<dbReference type="PANTHER" id="PTHR47649">
    <property type="entry name" value="RIBONUCLEASE D"/>
    <property type="match status" value="1"/>
</dbReference>
<dbReference type="SMART" id="SM00341">
    <property type="entry name" value="HRDC"/>
    <property type="match status" value="2"/>
</dbReference>
<dbReference type="InterPro" id="IPR010997">
    <property type="entry name" value="HRDC-like_sf"/>
</dbReference>
<dbReference type="RefSeq" id="WP_053549318.1">
    <property type="nucleotide sequence ID" value="NZ_CP010802.1"/>
</dbReference>
<name>A0A0M4DF54_9BACT</name>
<dbReference type="CDD" id="cd06142">
    <property type="entry name" value="RNaseD_exo"/>
    <property type="match status" value="1"/>
</dbReference>
<dbReference type="Gene3D" id="3.30.420.10">
    <property type="entry name" value="Ribonuclease H-like superfamily/Ribonuclease H"/>
    <property type="match status" value="1"/>
</dbReference>
<evidence type="ECO:0000259" key="1">
    <source>
        <dbReference type="PROSITE" id="PS50967"/>
    </source>
</evidence>
<dbReference type="InterPro" id="IPR012337">
    <property type="entry name" value="RNaseH-like_sf"/>
</dbReference>
<dbReference type="GO" id="GO:0008408">
    <property type="term" value="F:3'-5' exonuclease activity"/>
    <property type="evidence" value="ECO:0007669"/>
    <property type="project" value="InterPro"/>
</dbReference>
<proteinExistence type="predicted"/>
<dbReference type="InterPro" id="IPR036397">
    <property type="entry name" value="RNaseH_sf"/>
</dbReference>
<evidence type="ECO:0000313" key="2">
    <source>
        <dbReference type="EMBL" id="ALC15082.1"/>
    </source>
</evidence>
<evidence type="ECO:0000313" key="3">
    <source>
        <dbReference type="Proteomes" id="UP000057158"/>
    </source>
</evidence>
<dbReference type="GO" id="GO:0000166">
    <property type="term" value="F:nucleotide binding"/>
    <property type="evidence" value="ECO:0007669"/>
    <property type="project" value="InterPro"/>
</dbReference>
<reference evidence="2 3" key="1">
    <citation type="submission" date="2015-07" db="EMBL/GenBank/DDBJ databases">
        <title>Isolation and Genomic Characterization of a Novel Halophilic Metal-Reducing Deltaproteobacterium from the Deep Subsurface.</title>
        <authorList>
            <person name="Badalamenti J.P."/>
            <person name="Summers Z.M."/>
            <person name="Gralnick J.A."/>
            <person name="Bond D.R."/>
        </authorList>
    </citation>
    <scope>NUCLEOTIDE SEQUENCE [LARGE SCALE GENOMIC DNA]</scope>
    <source>
        <strain evidence="2 3">WTL</strain>
    </source>
</reference>
<organism evidence="2 3">
    <name type="scientific">Desulfuromonas soudanensis</name>
    <dbReference type="NCBI Taxonomy" id="1603606"/>
    <lineage>
        <taxon>Bacteria</taxon>
        <taxon>Pseudomonadati</taxon>
        <taxon>Thermodesulfobacteriota</taxon>
        <taxon>Desulfuromonadia</taxon>
        <taxon>Desulfuromonadales</taxon>
        <taxon>Desulfuromonadaceae</taxon>
        <taxon>Desulfuromonas</taxon>
    </lineage>
</organism>
<dbReference type="InterPro" id="IPR002562">
    <property type="entry name" value="3'-5'_exonuclease_dom"/>
</dbReference>
<dbReference type="Pfam" id="PF00570">
    <property type="entry name" value="HRDC"/>
    <property type="match status" value="2"/>
</dbReference>
<dbReference type="OrthoDB" id="144122at2"/>
<gene>
    <name evidence="2" type="ORF">DSOUD_0282</name>
</gene>
<protein>
    <submittedName>
        <fullName evidence="2">Ribonuclease D</fullName>
    </submittedName>
</protein>
<feature type="domain" description="HRDC" evidence="1">
    <location>
        <begin position="302"/>
        <end position="374"/>
    </location>
</feature>
<accession>A0A0M4DF54</accession>
<dbReference type="GO" id="GO:0006139">
    <property type="term" value="P:nucleobase-containing compound metabolic process"/>
    <property type="evidence" value="ECO:0007669"/>
    <property type="project" value="InterPro"/>
</dbReference>
<dbReference type="EMBL" id="CP010802">
    <property type="protein sequence ID" value="ALC15082.1"/>
    <property type="molecule type" value="Genomic_DNA"/>
</dbReference>
<dbReference type="AlphaFoldDB" id="A0A0M4DF54"/>
<feature type="domain" description="HRDC" evidence="1">
    <location>
        <begin position="209"/>
        <end position="289"/>
    </location>
</feature>
<dbReference type="Pfam" id="PF01612">
    <property type="entry name" value="DNA_pol_A_exo1"/>
    <property type="match status" value="1"/>
</dbReference>
<dbReference type="GO" id="GO:0003676">
    <property type="term" value="F:nucleic acid binding"/>
    <property type="evidence" value="ECO:0007669"/>
    <property type="project" value="InterPro"/>
</dbReference>
<dbReference type="InterPro" id="IPR002121">
    <property type="entry name" value="HRDC_dom"/>
</dbReference>
<sequence length="374" mass="42153">MPDTLILTDSGAIADFARELHAFPVIAVDLEADSMHCYKEKVCLLQFTTPERTVLVDPLTVSDLDSLKPVMADPAVRKIFHAADYDIRCLYRDFAIEINGLFDTMISCQFLGEEKFGLADILGKYYGLVLDKQYQRADWALRPLTPEMIRYAAEDTRHLHGLALMLEERLAAKGRLDWVAEEFALLEQVRHSEHGGPMFLRTKGAAALDRRQLAVLEEVLQWRDREARRRDRPPFKILGSKSLFEVARSLPRSEQGLVAIEGISPRLVERFGRTLLAAVETAMALPETELPVYPRGERRLRDPEVDKRMSVLKEWRQATALELEIDSGVLINNATLEGIARSVPKTEEALGAIPGIKNWQRRVLGPGILNSLGS</sequence>
<dbReference type="SUPFAM" id="SSF47819">
    <property type="entry name" value="HRDC-like"/>
    <property type="match status" value="2"/>
</dbReference>
<dbReference type="InterPro" id="IPR051086">
    <property type="entry name" value="RNase_D-like"/>
</dbReference>
<dbReference type="Gene3D" id="1.10.150.80">
    <property type="entry name" value="HRDC domain"/>
    <property type="match status" value="2"/>
</dbReference>
<dbReference type="Proteomes" id="UP000057158">
    <property type="component" value="Chromosome"/>
</dbReference>
<dbReference type="KEGG" id="des:DSOUD_0282"/>